<reference evidence="1 2" key="1">
    <citation type="submission" date="2017-07" db="EMBL/GenBank/DDBJ databases">
        <title>Phylogenetic study on the rhizospheric bacterium Ochrobactrum sp. A44.</title>
        <authorList>
            <person name="Krzyzanowska D.M."/>
            <person name="Ossowicki A."/>
            <person name="Rajewska M."/>
            <person name="Maciag T."/>
            <person name="Kaczynski Z."/>
            <person name="Czerwicka M."/>
            <person name="Jafra S."/>
        </authorList>
    </citation>
    <scope>NUCLEOTIDE SEQUENCE [LARGE SCALE GENOMIC DNA]</scope>
    <source>
        <strain evidence="1 2">OgA9a</strain>
    </source>
</reference>
<dbReference type="GO" id="GO:0016773">
    <property type="term" value="F:phosphotransferase activity, alcohol group as acceptor"/>
    <property type="evidence" value="ECO:0007669"/>
    <property type="project" value="InterPro"/>
</dbReference>
<dbReference type="InterPro" id="IPR011009">
    <property type="entry name" value="Kinase-like_dom_sf"/>
</dbReference>
<dbReference type="Proteomes" id="UP000216478">
    <property type="component" value="Unassembled WGS sequence"/>
</dbReference>
<name>A0A256F2D7_9HYPH</name>
<keyword evidence="1" id="KW-0418">Kinase</keyword>
<keyword evidence="1" id="KW-0808">Transferase</keyword>
<dbReference type="GO" id="GO:0019748">
    <property type="term" value="P:secondary metabolic process"/>
    <property type="evidence" value="ECO:0007669"/>
    <property type="project" value="InterPro"/>
</dbReference>
<dbReference type="InterPro" id="IPR006748">
    <property type="entry name" value="NH2Glyco/OHUrea_AB-resist_kin"/>
</dbReference>
<keyword evidence="2" id="KW-1185">Reference proteome</keyword>
<dbReference type="GO" id="GO:0016301">
    <property type="term" value="F:kinase activity"/>
    <property type="evidence" value="ECO:0007669"/>
    <property type="project" value="UniProtKB-KW"/>
</dbReference>
<evidence type="ECO:0000313" key="1">
    <source>
        <dbReference type="EMBL" id="OYR09002.1"/>
    </source>
</evidence>
<dbReference type="SUPFAM" id="SSF56112">
    <property type="entry name" value="Protein kinase-like (PK-like)"/>
    <property type="match status" value="1"/>
</dbReference>
<gene>
    <name evidence="1" type="ORF">CEV33_2725</name>
</gene>
<protein>
    <submittedName>
        <fullName evidence="1">Aminoglycoside/hydroxyurea antibiotic resistance kinase family protein</fullName>
    </submittedName>
</protein>
<dbReference type="RefSeq" id="WP_094541887.1">
    <property type="nucleotide sequence ID" value="NZ_JBHEER010000001.1"/>
</dbReference>
<sequence>MLKNKNLRPIFPAEWNIGTYEPLADTHSSLVWKVERNDFPGEAFVIKQLKPAGMEELRGAHYLDWQDGHGAARLYSLNGTSMLLEYAGDYHLDEYLKRGKDAECLQIFGEVLNALHTPSPAPIPADLQPLDKHFSGLFAVANESSIYADGTAVAKCLLATPHKAIPLHGDIHHENIIKGPRGWLAIDPHGIVGDAAFDAANIFYNPLDRDDLCLDLERARHMAEHFAPILKCNPAYVLDYAFAYGCLSAAWHREDGNDADEARELKIASALRHLRQTAYSL</sequence>
<dbReference type="Pfam" id="PF04655">
    <property type="entry name" value="APH_6_hur"/>
    <property type="match status" value="1"/>
</dbReference>
<accession>A0A256F2D7</accession>
<dbReference type="AlphaFoldDB" id="A0A256F2D7"/>
<evidence type="ECO:0000313" key="2">
    <source>
        <dbReference type="Proteomes" id="UP000216478"/>
    </source>
</evidence>
<dbReference type="OrthoDB" id="3638028at2"/>
<organism evidence="1 2">
    <name type="scientific">Brucella grignonensis</name>
    <dbReference type="NCBI Taxonomy" id="94627"/>
    <lineage>
        <taxon>Bacteria</taxon>
        <taxon>Pseudomonadati</taxon>
        <taxon>Pseudomonadota</taxon>
        <taxon>Alphaproteobacteria</taxon>
        <taxon>Hyphomicrobiales</taxon>
        <taxon>Brucellaceae</taxon>
        <taxon>Brucella/Ochrobactrum group</taxon>
        <taxon>Brucella</taxon>
    </lineage>
</organism>
<proteinExistence type="predicted"/>
<comment type="caution">
    <text evidence="1">The sequence shown here is derived from an EMBL/GenBank/DDBJ whole genome shotgun (WGS) entry which is preliminary data.</text>
</comment>
<dbReference type="EMBL" id="NNRL01000164">
    <property type="protein sequence ID" value="OYR09002.1"/>
    <property type="molecule type" value="Genomic_DNA"/>
</dbReference>